<reference evidence="5 6" key="1">
    <citation type="submission" date="2018-12" db="EMBL/GenBank/DDBJ databases">
        <authorList>
            <consortium name="Pathogen Informatics"/>
        </authorList>
    </citation>
    <scope>NUCLEOTIDE SEQUENCE [LARGE SCALE GENOMIC DNA]</scope>
    <source>
        <strain evidence="5 6">NCTC10741</strain>
    </source>
</reference>
<dbReference type="GO" id="GO:0000976">
    <property type="term" value="F:transcription cis-regulatory region binding"/>
    <property type="evidence" value="ECO:0007669"/>
    <property type="project" value="TreeGrafter"/>
</dbReference>
<evidence type="ECO:0000256" key="3">
    <source>
        <dbReference type="ARBA" id="ARBA00023163"/>
    </source>
</evidence>
<dbReference type="Gene3D" id="1.10.357.10">
    <property type="entry name" value="Tetracycline Repressor, domain 2"/>
    <property type="match status" value="1"/>
</dbReference>
<proteinExistence type="predicted"/>
<evidence type="ECO:0000313" key="6">
    <source>
        <dbReference type="Proteomes" id="UP000271626"/>
    </source>
</evidence>
<sequence length="199" mass="21105">MFNEHVQSRAEAKADTRARVLAAADRSFRAHGFAGTTVRGIAADAGVSTGTVMAVGDKDALLIAIVDDWIAAVHARREPAAPLPALTREEATMRLVETVRPFVTYFNADGDLSREYAAVLARGKHHSRTFGDLGDELQADFERIFAATGCGDPGAAGRALYFVYIGLLFATSGGAITREVAAERLVEAIGQILGEGVSQ</sequence>
<dbReference type="GO" id="GO:0003700">
    <property type="term" value="F:DNA-binding transcription factor activity"/>
    <property type="evidence" value="ECO:0007669"/>
    <property type="project" value="TreeGrafter"/>
</dbReference>
<dbReference type="RefSeq" id="WP_126196905.1">
    <property type="nucleotide sequence ID" value="NZ_CP085954.1"/>
</dbReference>
<dbReference type="Pfam" id="PF00440">
    <property type="entry name" value="TetR_N"/>
    <property type="match status" value="1"/>
</dbReference>
<evidence type="ECO:0000256" key="2">
    <source>
        <dbReference type="ARBA" id="ARBA00023125"/>
    </source>
</evidence>
<name>A0A3P8K3A6_TSUPA</name>
<protein>
    <submittedName>
        <fullName evidence="5">HTH-type transcriptional regulator RutR</fullName>
    </submittedName>
</protein>
<evidence type="ECO:0000256" key="1">
    <source>
        <dbReference type="ARBA" id="ARBA00023015"/>
    </source>
</evidence>
<dbReference type="PANTHER" id="PTHR30055">
    <property type="entry name" value="HTH-TYPE TRANSCRIPTIONAL REGULATOR RUTR"/>
    <property type="match status" value="1"/>
</dbReference>
<dbReference type="InterPro" id="IPR001647">
    <property type="entry name" value="HTH_TetR"/>
</dbReference>
<dbReference type="SUPFAM" id="SSF46689">
    <property type="entry name" value="Homeodomain-like"/>
    <property type="match status" value="1"/>
</dbReference>
<dbReference type="Proteomes" id="UP000271626">
    <property type="component" value="Chromosome"/>
</dbReference>
<dbReference type="InterPro" id="IPR050109">
    <property type="entry name" value="HTH-type_TetR-like_transc_reg"/>
</dbReference>
<feature type="domain" description="HTH tetR-type" evidence="4">
    <location>
        <begin position="21"/>
        <end position="53"/>
    </location>
</feature>
<organism evidence="5 6">
    <name type="scientific">Tsukamurella paurometabola</name>
    <name type="common">Corynebacterium paurometabolum</name>
    <dbReference type="NCBI Taxonomy" id="2061"/>
    <lineage>
        <taxon>Bacteria</taxon>
        <taxon>Bacillati</taxon>
        <taxon>Actinomycetota</taxon>
        <taxon>Actinomycetes</taxon>
        <taxon>Mycobacteriales</taxon>
        <taxon>Tsukamurellaceae</taxon>
        <taxon>Tsukamurella</taxon>
    </lineage>
</organism>
<dbReference type="OrthoDB" id="116659at2"/>
<keyword evidence="2" id="KW-0238">DNA-binding</keyword>
<dbReference type="InterPro" id="IPR009057">
    <property type="entry name" value="Homeodomain-like_sf"/>
</dbReference>
<accession>A0A3P8K3A6</accession>
<dbReference type="AlphaFoldDB" id="A0A3P8K3A6"/>
<dbReference type="PANTHER" id="PTHR30055:SF234">
    <property type="entry name" value="HTH-TYPE TRANSCRIPTIONAL REGULATOR BETI"/>
    <property type="match status" value="1"/>
</dbReference>
<dbReference type="EMBL" id="LR131273">
    <property type="protein sequence ID" value="VDR39849.1"/>
    <property type="molecule type" value="Genomic_DNA"/>
</dbReference>
<evidence type="ECO:0000313" key="5">
    <source>
        <dbReference type="EMBL" id="VDR39849.1"/>
    </source>
</evidence>
<keyword evidence="1" id="KW-0805">Transcription regulation</keyword>
<gene>
    <name evidence="5" type="ORF">NCTC10741_02995</name>
</gene>
<keyword evidence="3" id="KW-0804">Transcription</keyword>
<evidence type="ECO:0000259" key="4">
    <source>
        <dbReference type="Pfam" id="PF00440"/>
    </source>
</evidence>